<protein>
    <submittedName>
        <fullName evidence="1">Uncharacterized protein</fullName>
    </submittedName>
</protein>
<accession>A0A179D6G7</accession>
<proteinExistence type="predicted"/>
<name>A0A179D6G7_9BACT</name>
<organism evidence="1 2">
    <name type="scientific">Thermosulfurimonas dismutans</name>
    <dbReference type="NCBI Taxonomy" id="999894"/>
    <lineage>
        <taxon>Bacteria</taxon>
        <taxon>Pseudomonadati</taxon>
        <taxon>Thermodesulfobacteriota</taxon>
        <taxon>Thermodesulfobacteria</taxon>
        <taxon>Thermodesulfobacteriales</taxon>
        <taxon>Thermodesulfobacteriaceae</taxon>
        <taxon>Thermosulfurimonas</taxon>
    </lineage>
</organism>
<evidence type="ECO:0000313" key="1">
    <source>
        <dbReference type="EMBL" id="OAQ21637.1"/>
    </source>
</evidence>
<reference evidence="1 2" key="1">
    <citation type="submission" date="2016-04" db="EMBL/GenBank/DDBJ databases">
        <title>Genome analysis of Thermosulfurimonas dismutans, the first thermophilic sulfur-disproportionating bacterium of the phylum Thermodesulfobacteria.</title>
        <authorList>
            <person name="Mardanov A.V."/>
            <person name="Beletsky A.V."/>
            <person name="Kadnikov V.V."/>
            <person name="Slobodkin A.I."/>
            <person name="Ravin N.V."/>
        </authorList>
    </citation>
    <scope>NUCLEOTIDE SEQUENCE [LARGE SCALE GENOMIC DNA]</scope>
    <source>
        <strain evidence="1 2">S95</strain>
    </source>
</reference>
<evidence type="ECO:0000313" key="2">
    <source>
        <dbReference type="Proteomes" id="UP000078390"/>
    </source>
</evidence>
<dbReference type="STRING" id="999894.TDIS_0155"/>
<gene>
    <name evidence="1" type="ORF">TDIS_0155</name>
</gene>
<dbReference type="Proteomes" id="UP000078390">
    <property type="component" value="Unassembled WGS sequence"/>
</dbReference>
<dbReference type="AlphaFoldDB" id="A0A179D6G7"/>
<comment type="caution">
    <text evidence="1">The sequence shown here is derived from an EMBL/GenBank/DDBJ whole genome shotgun (WGS) entry which is preliminary data.</text>
</comment>
<keyword evidence="2" id="KW-1185">Reference proteome</keyword>
<dbReference type="EMBL" id="LWLG01000001">
    <property type="protein sequence ID" value="OAQ21637.1"/>
    <property type="molecule type" value="Genomic_DNA"/>
</dbReference>
<sequence>MGDWSRVWIFDDHFNGKNLGLLGSKLEVARGLALRRDFF</sequence>